<reference evidence="2 3" key="1">
    <citation type="submission" date="2015-02" db="EMBL/GenBank/DDBJ databases">
        <title>Draft genome sequence of Pseudomonas stutzeri NT0128 isolated from wheat (Triticum turgidum) rhizosphere.</title>
        <authorList>
            <person name="Tovi N."/>
            <person name="Frenk S."/>
            <person name="Hadar Y."/>
            <person name="Minz D."/>
        </authorList>
    </citation>
    <scope>NUCLEOTIDE SEQUENCE [LARGE SCALE GENOMIC DNA]</scope>
    <source>
        <strain evidence="2 3">NT0128</strain>
    </source>
</reference>
<dbReference type="Proteomes" id="UP000032487">
    <property type="component" value="Unassembled WGS sequence"/>
</dbReference>
<dbReference type="EMBL" id="JYHV01000034">
    <property type="protein sequence ID" value="KJH80163.1"/>
    <property type="molecule type" value="Genomic_DNA"/>
</dbReference>
<name>A0A0D9AGN5_STUST</name>
<feature type="transmembrane region" description="Helical" evidence="1">
    <location>
        <begin position="7"/>
        <end position="29"/>
    </location>
</feature>
<evidence type="ECO:0000313" key="3">
    <source>
        <dbReference type="Proteomes" id="UP000032487"/>
    </source>
</evidence>
<feature type="transmembrane region" description="Helical" evidence="1">
    <location>
        <begin position="49"/>
        <end position="70"/>
    </location>
</feature>
<evidence type="ECO:0000256" key="1">
    <source>
        <dbReference type="SAM" id="Phobius"/>
    </source>
</evidence>
<keyword evidence="1" id="KW-1133">Transmembrane helix</keyword>
<dbReference type="PATRIC" id="fig|316.101.peg.2505"/>
<gene>
    <name evidence="2" type="ORF">UF78_18105</name>
</gene>
<comment type="caution">
    <text evidence="2">The sequence shown here is derived from an EMBL/GenBank/DDBJ whole genome shotgun (WGS) entry which is preliminary data.</text>
</comment>
<keyword evidence="1" id="KW-0812">Transmembrane</keyword>
<sequence length="76" mass="9188">MSTTEFVALYLLNSAFWKWIISWGGAQWIEGWKSMVVLDWFAWPWNAEQIRLYALVMWGFSTLFFVVGLFKPEWRF</sequence>
<organism evidence="2 3">
    <name type="scientific">Stutzerimonas stutzeri</name>
    <name type="common">Pseudomonas stutzeri</name>
    <dbReference type="NCBI Taxonomy" id="316"/>
    <lineage>
        <taxon>Bacteria</taxon>
        <taxon>Pseudomonadati</taxon>
        <taxon>Pseudomonadota</taxon>
        <taxon>Gammaproteobacteria</taxon>
        <taxon>Pseudomonadales</taxon>
        <taxon>Pseudomonadaceae</taxon>
        <taxon>Stutzerimonas</taxon>
    </lineage>
</organism>
<proteinExistence type="predicted"/>
<dbReference type="AlphaFoldDB" id="A0A0D9AGN5"/>
<dbReference type="OrthoDB" id="8611964at2"/>
<accession>A0A0D9AGN5</accession>
<dbReference type="RefSeq" id="WP_045163607.1">
    <property type="nucleotide sequence ID" value="NZ_JYHV01000034.1"/>
</dbReference>
<keyword evidence="1" id="KW-0472">Membrane</keyword>
<evidence type="ECO:0000313" key="2">
    <source>
        <dbReference type="EMBL" id="KJH80163.1"/>
    </source>
</evidence>
<protein>
    <submittedName>
        <fullName evidence="2">Uncharacterized protein</fullName>
    </submittedName>
</protein>